<organism evidence="1 2">
    <name type="scientific">candidate division WWE3 bacterium RIFCSPLOWO2_01_FULL_42_11</name>
    <dbReference type="NCBI Taxonomy" id="1802627"/>
    <lineage>
        <taxon>Bacteria</taxon>
        <taxon>Katanobacteria</taxon>
    </lineage>
</organism>
<proteinExistence type="predicted"/>
<dbReference type="Proteomes" id="UP000178964">
    <property type="component" value="Unassembled WGS sequence"/>
</dbReference>
<evidence type="ECO:0008006" key="3">
    <source>
        <dbReference type="Google" id="ProtNLM"/>
    </source>
</evidence>
<comment type="caution">
    <text evidence="1">The sequence shown here is derived from an EMBL/GenBank/DDBJ whole genome shotgun (WGS) entry which is preliminary data.</text>
</comment>
<evidence type="ECO:0000313" key="2">
    <source>
        <dbReference type="Proteomes" id="UP000178964"/>
    </source>
</evidence>
<evidence type="ECO:0000313" key="1">
    <source>
        <dbReference type="EMBL" id="OGC58236.1"/>
    </source>
</evidence>
<accession>A0A1F4VLW3</accession>
<protein>
    <recommendedName>
        <fullName evidence="3">DUF4340 domain-containing protein</fullName>
    </recommendedName>
</protein>
<reference evidence="1 2" key="1">
    <citation type="journal article" date="2016" name="Nat. Commun.">
        <title>Thousands of microbial genomes shed light on interconnected biogeochemical processes in an aquifer system.</title>
        <authorList>
            <person name="Anantharaman K."/>
            <person name="Brown C.T."/>
            <person name="Hug L.A."/>
            <person name="Sharon I."/>
            <person name="Castelle C.J."/>
            <person name="Probst A.J."/>
            <person name="Thomas B.C."/>
            <person name="Singh A."/>
            <person name="Wilkins M.J."/>
            <person name="Karaoz U."/>
            <person name="Brodie E.L."/>
            <person name="Williams K.H."/>
            <person name="Hubbard S.S."/>
            <person name="Banfield J.F."/>
        </authorList>
    </citation>
    <scope>NUCLEOTIDE SEQUENCE [LARGE SCALE GENOMIC DNA]</scope>
</reference>
<sequence>MIVIALSALTLLIQSPQSFLENGSAALINISISEINKLEITNQKNKEVLIKKDRRWYVLRGTTTLLADSHKMESLLTELELLTRDQEVEKPNGTLTSIKINGDGLEVLIFSNKSGNYVSLRGESSTYISRSGVTSLSDSLDFRNLWLINSKAPMLSYKVYAEDSEVLSMKFENEQWMVVKPLKVQVSREIGLKFTETFAHLKGEDIALGVTELQAGLVQPQKRIELANQDQNITIFIGNYRPSVAGGTPGYYAKVNGDDRIVILSEDTMNSLPFSLQDINDLRKIKY</sequence>
<name>A0A1F4VLW3_UNCKA</name>
<gene>
    <name evidence="1" type="ORF">A3A70_00525</name>
</gene>
<dbReference type="AlphaFoldDB" id="A0A1F4VLW3"/>
<dbReference type="STRING" id="1802627.A3A70_00525"/>
<dbReference type="EMBL" id="MEVK01000040">
    <property type="protein sequence ID" value="OGC58236.1"/>
    <property type="molecule type" value="Genomic_DNA"/>
</dbReference>